<keyword evidence="4" id="KW-1185">Reference proteome</keyword>
<gene>
    <name evidence="3" type="ORF">ETH_00017745</name>
</gene>
<evidence type="ECO:0000256" key="1">
    <source>
        <dbReference type="SAM" id="Coils"/>
    </source>
</evidence>
<proteinExistence type="predicted"/>
<dbReference type="VEuPathDB" id="ToxoDB:ETH2_0726200"/>
<dbReference type="EMBL" id="HG673920">
    <property type="protein sequence ID" value="CDJ38473.1"/>
    <property type="molecule type" value="Genomic_DNA"/>
</dbReference>
<reference evidence="3" key="2">
    <citation type="submission" date="2013-10" db="EMBL/GenBank/DDBJ databases">
        <authorList>
            <person name="Aslett M."/>
        </authorList>
    </citation>
    <scope>NUCLEOTIDE SEQUENCE [LARGE SCALE GENOMIC DNA]</scope>
    <source>
        <strain evidence="3">Houghton</strain>
    </source>
</reference>
<reference evidence="3" key="1">
    <citation type="submission" date="2013-10" db="EMBL/GenBank/DDBJ databases">
        <title>Genomic analysis of the causative agents of coccidiosis in chickens.</title>
        <authorList>
            <person name="Reid A.J."/>
            <person name="Blake D."/>
            <person name="Billington K."/>
            <person name="Browne H."/>
            <person name="Dunn M."/>
            <person name="Hung S."/>
            <person name="Kawahara F."/>
            <person name="Miranda-Saavedra D."/>
            <person name="Mourier T."/>
            <person name="Nagra H."/>
            <person name="Otto T.D."/>
            <person name="Rawlings N."/>
            <person name="Sanchez A."/>
            <person name="Sanders M."/>
            <person name="Subramaniam C."/>
            <person name="Tay Y."/>
            <person name="Dear P."/>
            <person name="Doerig C."/>
            <person name="Gruber A."/>
            <person name="Parkinson J."/>
            <person name="Shirley M."/>
            <person name="Wan K.L."/>
            <person name="Berriman M."/>
            <person name="Tomley F."/>
            <person name="Pain A."/>
        </authorList>
    </citation>
    <scope>NUCLEOTIDE SEQUENCE [LARGE SCALE GENOMIC DNA]</scope>
    <source>
        <strain evidence="3">Houghton</strain>
    </source>
</reference>
<name>U6KSR9_EIMTE</name>
<accession>U6KSR9</accession>
<keyword evidence="1" id="KW-0175">Coiled coil</keyword>
<dbReference type="RefSeq" id="XP_013229311.1">
    <property type="nucleotide sequence ID" value="XM_013373857.1"/>
</dbReference>
<dbReference type="VEuPathDB" id="ToxoDB:ETH_00017745"/>
<organism evidence="3 4">
    <name type="scientific">Eimeria tenella</name>
    <name type="common">Coccidian parasite</name>
    <dbReference type="NCBI Taxonomy" id="5802"/>
    <lineage>
        <taxon>Eukaryota</taxon>
        <taxon>Sar</taxon>
        <taxon>Alveolata</taxon>
        <taxon>Apicomplexa</taxon>
        <taxon>Conoidasida</taxon>
        <taxon>Coccidia</taxon>
        <taxon>Eucoccidiorida</taxon>
        <taxon>Eimeriorina</taxon>
        <taxon>Eimeriidae</taxon>
        <taxon>Eimeria</taxon>
    </lineage>
</organism>
<evidence type="ECO:0000313" key="3">
    <source>
        <dbReference type="EMBL" id="CDJ38473.1"/>
    </source>
</evidence>
<evidence type="ECO:0000256" key="2">
    <source>
        <dbReference type="SAM" id="MobiDB-lite"/>
    </source>
</evidence>
<dbReference type="GeneID" id="25252688"/>
<feature type="coiled-coil region" evidence="1">
    <location>
        <begin position="142"/>
        <end position="344"/>
    </location>
</feature>
<dbReference type="OrthoDB" id="10627937at2759"/>
<feature type="coiled-coil region" evidence="1">
    <location>
        <begin position="490"/>
        <end position="538"/>
    </location>
</feature>
<dbReference type="AlphaFoldDB" id="U6KSR9"/>
<dbReference type="Proteomes" id="UP000030747">
    <property type="component" value="Unassembled WGS sequence"/>
</dbReference>
<evidence type="ECO:0000313" key="4">
    <source>
        <dbReference type="Proteomes" id="UP000030747"/>
    </source>
</evidence>
<feature type="region of interest" description="Disordered" evidence="2">
    <location>
        <begin position="603"/>
        <end position="627"/>
    </location>
</feature>
<sequence>MLVTSEKKALSSAESPCFGAALCGKRVRCAVESERSGLCGASQRLIFLQKLSQDGIRGEKSFETNCRAFALTSSRFPPRAASAAKGRLLALARSASQQQELADSFARTAGERCEPLFEVLAELAKALREDCGLSFPAAAGALEELQRSAAGVSRMLQQLTATKAARDFENQKLENEIQNLNAKGSLMKRTNAQLQESLAALKCAIEEKQSGRQYLELAAGPIAEQQRSRAESRQQQLLLQQEAAALEKEIQKLEKDKTNEEAALLLLNAQVDSQGFCLELLLSHAAAAEEEISNFKQKFEEVQKRKKELSEKIAETEKLFPSLLEAIEADEAALKQQSSKLAEAAALQQQQQQQNNLLKCEIGEVRSAAAAAAVCISELEKAKRRSIEAAQERANQIFMFAEEMQVQFNAEDSPGEVAAAATEEANERLERLKSALLSTRNMEESAKGKCVEIEKDLFSLERELAAGRQLLQTAGSLCSRDLKGHLEAFNAAAEEEIREVTAKIKEAKKVEETEMQKLEEAQGKEREEKEERAKWEQLLQDLKCPSSEKRKEIASEELAICDENFRKEVQRLRTQHEKEMKDLEQQNFGDRRGLSFDTPLACAAGEAGEQQQPIQQQNEVRLFGGNS</sequence>
<protein>
    <submittedName>
        <fullName evidence="3">Uncharacterized protein</fullName>
    </submittedName>
</protein>